<sequence>MNVKKAADELTFADACTCVVPPESSELEDKPEDTEIKVESFTQDNTYYDISLKRRRLLLAAVPPILTDTEYPIECIQNR</sequence>
<evidence type="ECO:0000313" key="2">
    <source>
        <dbReference type="Proteomes" id="UP000054279"/>
    </source>
</evidence>
<organism evidence="1 2">
    <name type="scientific">Sphaerobolus stellatus (strain SS14)</name>
    <dbReference type="NCBI Taxonomy" id="990650"/>
    <lineage>
        <taxon>Eukaryota</taxon>
        <taxon>Fungi</taxon>
        <taxon>Dikarya</taxon>
        <taxon>Basidiomycota</taxon>
        <taxon>Agaricomycotina</taxon>
        <taxon>Agaricomycetes</taxon>
        <taxon>Phallomycetidae</taxon>
        <taxon>Geastrales</taxon>
        <taxon>Sphaerobolaceae</taxon>
        <taxon>Sphaerobolus</taxon>
    </lineage>
</organism>
<name>A0A0C9VV01_SPHS4</name>
<proteinExistence type="predicted"/>
<keyword evidence="2" id="KW-1185">Reference proteome</keyword>
<dbReference type="HOGENOM" id="CLU_2607545_0_0_1"/>
<protein>
    <submittedName>
        <fullName evidence="1">Uncharacterized protein</fullName>
    </submittedName>
</protein>
<dbReference type="Proteomes" id="UP000054279">
    <property type="component" value="Unassembled WGS sequence"/>
</dbReference>
<gene>
    <name evidence="1" type="ORF">M422DRAFT_249602</name>
</gene>
<evidence type="ECO:0000313" key="1">
    <source>
        <dbReference type="EMBL" id="KIJ46859.1"/>
    </source>
</evidence>
<reference evidence="1 2" key="1">
    <citation type="submission" date="2014-06" db="EMBL/GenBank/DDBJ databases">
        <title>Evolutionary Origins and Diversification of the Mycorrhizal Mutualists.</title>
        <authorList>
            <consortium name="DOE Joint Genome Institute"/>
            <consortium name="Mycorrhizal Genomics Consortium"/>
            <person name="Kohler A."/>
            <person name="Kuo A."/>
            <person name="Nagy L.G."/>
            <person name="Floudas D."/>
            <person name="Copeland A."/>
            <person name="Barry K.W."/>
            <person name="Cichocki N."/>
            <person name="Veneault-Fourrey C."/>
            <person name="LaButti K."/>
            <person name="Lindquist E.A."/>
            <person name="Lipzen A."/>
            <person name="Lundell T."/>
            <person name="Morin E."/>
            <person name="Murat C."/>
            <person name="Riley R."/>
            <person name="Ohm R."/>
            <person name="Sun H."/>
            <person name="Tunlid A."/>
            <person name="Henrissat B."/>
            <person name="Grigoriev I.V."/>
            <person name="Hibbett D.S."/>
            <person name="Martin F."/>
        </authorList>
    </citation>
    <scope>NUCLEOTIDE SEQUENCE [LARGE SCALE GENOMIC DNA]</scope>
    <source>
        <strain evidence="1 2">SS14</strain>
    </source>
</reference>
<dbReference type="AlphaFoldDB" id="A0A0C9VV01"/>
<accession>A0A0C9VV01</accession>
<dbReference type="EMBL" id="KN837105">
    <property type="protein sequence ID" value="KIJ46859.1"/>
    <property type="molecule type" value="Genomic_DNA"/>
</dbReference>